<dbReference type="RefSeq" id="XP_016467765.1">
    <property type="nucleotide sequence ID" value="XM_016612279.1"/>
</dbReference>
<gene>
    <name evidence="2" type="primary">LOC107790361</name>
</gene>
<reference evidence="2" key="1">
    <citation type="submission" date="2025-08" db="UniProtKB">
        <authorList>
            <consortium name="RefSeq"/>
        </authorList>
    </citation>
    <scope>IDENTIFICATION</scope>
</reference>
<dbReference type="Pfam" id="PF13456">
    <property type="entry name" value="RVT_3"/>
    <property type="match status" value="1"/>
</dbReference>
<evidence type="ECO:0000313" key="2">
    <source>
        <dbReference type="RefSeq" id="XP_016467765.1"/>
    </source>
</evidence>
<dbReference type="InterPro" id="IPR044730">
    <property type="entry name" value="RNase_H-like_dom_plant"/>
</dbReference>
<protein>
    <recommendedName>
        <fullName evidence="1">RNase H type-1 domain-containing protein</fullName>
    </recommendedName>
</protein>
<proteinExistence type="predicted"/>
<dbReference type="PaxDb" id="4097-A0A1S3ZTM5"/>
<dbReference type="InterPro" id="IPR012337">
    <property type="entry name" value="RNaseH-like_sf"/>
</dbReference>
<dbReference type="PANTHER" id="PTHR47723">
    <property type="entry name" value="OS05G0353850 PROTEIN"/>
    <property type="match status" value="1"/>
</dbReference>
<name>A0A1S3ZTM5_TOBAC</name>
<dbReference type="PANTHER" id="PTHR47723:SF23">
    <property type="entry name" value="REVERSE TRANSCRIPTASE-LIKE PROTEIN"/>
    <property type="match status" value="1"/>
</dbReference>
<dbReference type="InterPro" id="IPR002156">
    <property type="entry name" value="RNaseH_domain"/>
</dbReference>
<dbReference type="InterPro" id="IPR053151">
    <property type="entry name" value="RNase_H-like"/>
</dbReference>
<dbReference type="CDD" id="cd06222">
    <property type="entry name" value="RNase_H_like"/>
    <property type="match status" value="1"/>
</dbReference>
<dbReference type="OMA" id="WMLGYYE"/>
<dbReference type="AlphaFoldDB" id="A0A1S3ZTM5"/>
<dbReference type="OrthoDB" id="1906820at2759"/>
<dbReference type="GO" id="GO:0004523">
    <property type="term" value="F:RNA-DNA hybrid ribonuclease activity"/>
    <property type="evidence" value="ECO:0007669"/>
    <property type="project" value="InterPro"/>
</dbReference>
<dbReference type="SUPFAM" id="SSF53098">
    <property type="entry name" value="Ribonuclease H-like"/>
    <property type="match status" value="1"/>
</dbReference>
<dbReference type="KEGG" id="nta:107790361"/>
<dbReference type="GO" id="GO:0003676">
    <property type="term" value="F:nucleic acid binding"/>
    <property type="evidence" value="ECO:0007669"/>
    <property type="project" value="InterPro"/>
</dbReference>
<dbReference type="Gene3D" id="3.30.420.10">
    <property type="entry name" value="Ribonuclease H-like superfamily/Ribonuclease H"/>
    <property type="match status" value="1"/>
</dbReference>
<organism evidence="2">
    <name type="scientific">Nicotiana tabacum</name>
    <name type="common">Common tobacco</name>
    <dbReference type="NCBI Taxonomy" id="4097"/>
    <lineage>
        <taxon>Eukaryota</taxon>
        <taxon>Viridiplantae</taxon>
        <taxon>Streptophyta</taxon>
        <taxon>Embryophyta</taxon>
        <taxon>Tracheophyta</taxon>
        <taxon>Spermatophyta</taxon>
        <taxon>Magnoliopsida</taxon>
        <taxon>eudicotyledons</taxon>
        <taxon>Gunneridae</taxon>
        <taxon>Pentapetalae</taxon>
        <taxon>asterids</taxon>
        <taxon>lamiids</taxon>
        <taxon>Solanales</taxon>
        <taxon>Solanaceae</taxon>
        <taxon>Nicotianoideae</taxon>
        <taxon>Nicotianeae</taxon>
        <taxon>Nicotiana</taxon>
    </lineage>
</organism>
<feature type="domain" description="RNase H type-1" evidence="1">
    <location>
        <begin position="53"/>
        <end position="146"/>
    </location>
</feature>
<evidence type="ECO:0000259" key="1">
    <source>
        <dbReference type="Pfam" id="PF13456"/>
    </source>
</evidence>
<accession>A0A1S3ZTM5</accession>
<sequence length="159" mass="18848">MNNTSNHINTTNVINQALEYHLLTSKPTNNNIKVKLKVKWQAPPRNWYKLDFGGAFNNSCLHEGISRIIRNNKGEWMLGYYEKYPTTSPIQAELQALRHALQIIIKENIFPVEVETDAIEVIHFLYEDYPTYKDLIHECRWLMEKATQQWEIIMKHSFR</sequence>
<dbReference type="InterPro" id="IPR036397">
    <property type="entry name" value="RNaseH_sf"/>
</dbReference>